<evidence type="ECO:0000313" key="1">
    <source>
        <dbReference type="EMBL" id="KAK9419992.1"/>
    </source>
</evidence>
<comment type="caution">
    <text evidence="1">The sequence shown here is derived from an EMBL/GenBank/DDBJ whole genome shotgun (WGS) entry which is preliminary data.</text>
</comment>
<dbReference type="Proteomes" id="UP001408356">
    <property type="component" value="Unassembled WGS sequence"/>
</dbReference>
<reference evidence="1 2" key="1">
    <citation type="journal article" date="2024" name="J. Plant Pathol.">
        <title>Sequence and assembly of the genome of Seiridium unicorne, isolate CBS 538.82, causal agent of cypress canker disease.</title>
        <authorList>
            <person name="Scali E."/>
            <person name="Rocca G.D."/>
            <person name="Danti R."/>
            <person name="Garbelotto M."/>
            <person name="Barberini S."/>
            <person name="Baroncelli R."/>
            <person name="Emiliani G."/>
        </authorList>
    </citation>
    <scope>NUCLEOTIDE SEQUENCE [LARGE SCALE GENOMIC DNA]</scope>
    <source>
        <strain evidence="1 2">BM-138-508</strain>
    </source>
</reference>
<accession>A0ABR2UZ75</accession>
<evidence type="ECO:0000313" key="2">
    <source>
        <dbReference type="Proteomes" id="UP001408356"/>
    </source>
</evidence>
<organism evidence="1 2">
    <name type="scientific">Seiridium unicorne</name>
    <dbReference type="NCBI Taxonomy" id="138068"/>
    <lineage>
        <taxon>Eukaryota</taxon>
        <taxon>Fungi</taxon>
        <taxon>Dikarya</taxon>
        <taxon>Ascomycota</taxon>
        <taxon>Pezizomycotina</taxon>
        <taxon>Sordariomycetes</taxon>
        <taxon>Xylariomycetidae</taxon>
        <taxon>Amphisphaeriales</taxon>
        <taxon>Sporocadaceae</taxon>
        <taxon>Seiridium</taxon>
    </lineage>
</organism>
<gene>
    <name evidence="1" type="ORF">SUNI508_06751</name>
</gene>
<keyword evidence="2" id="KW-1185">Reference proteome</keyword>
<name>A0ABR2UZ75_9PEZI</name>
<protein>
    <submittedName>
        <fullName evidence="1">Uncharacterized protein</fullName>
    </submittedName>
</protein>
<sequence length="148" mass="15686">MASVAVTRAPTAIQIATRHARRKMATTAAMAKMPATATAATVITTATPIDNAFIPTAWVALGLPGGHSRIIIRMCVVLNLWSQSVIATGANLVSETSLPGSSCQPAARQLATSDPQVKEVLAFNTIDDHIFRNEHYQRSPSDPGDQHA</sequence>
<dbReference type="EMBL" id="JARVKF010000268">
    <property type="protein sequence ID" value="KAK9419992.1"/>
    <property type="molecule type" value="Genomic_DNA"/>
</dbReference>
<proteinExistence type="predicted"/>